<name>A0A8S2XBJ2_9BILA</name>
<dbReference type="Proteomes" id="UP000676336">
    <property type="component" value="Unassembled WGS sequence"/>
</dbReference>
<evidence type="ECO:0000313" key="1">
    <source>
        <dbReference type="EMBL" id="CAF4486862.1"/>
    </source>
</evidence>
<sequence>MWDLSSGQIRFKKSCSSPITNILLAKIDTDDVNDGSSISIPFS</sequence>
<dbReference type="AlphaFoldDB" id="A0A8S2XBJ2"/>
<dbReference type="EMBL" id="CAJOBI010078224">
    <property type="protein sequence ID" value="CAF4486862.1"/>
    <property type="molecule type" value="Genomic_DNA"/>
</dbReference>
<evidence type="ECO:0000313" key="2">
    <source>
        <dbReference type="Proteomes" id="UP000676336"/>
    </source>
</evidence>
<proteinExistence type="predicted"/>
<accession>A0A8S2XBJ2</accession>
<reference evidence="1" key="1">
    <citation type="submission" date="2021-02" db="EMBL/GenBank/DDBJ databases">
        <authorList>
            <person name="Nowell W R."/>
        </authorList>
    </citation>
    <scope>NUCLEOTIDE SEQUENCE</scope>
</reference>
<protein>
    <submittedName>
        <fullName evidence="1">Uncharacterized protein</fullName>
    </submittedName>
</protein>
<feature type="non-terminal residue" evidence="1">
    <location>
        <position position="1"/>
    </location>
</feature>
<organism evidence="1 2">
    <name type="scientific">Rotaria magnacalcarata</name>
    <dbReference type="NCBI Taxonomy" id="392030"/>
    <lineage>
        <taxon>Eukaryota</taxon>
        <taxon>Metazoa</taxon>
        <taxon>Spiralia</taxon>
        <taxon>Gnathifera</taxon>
        <taxon>Rotifera</taxon>
        <taxon>Eurotatoria</taxon>
        <taxon>Bdelloidea</taxon>
        <taxon>Philodinida</taxon>
        <taxon>Philodinidae</taxon>
        <taxon>Rotaria</taxon>
    </lineage>
</organism>
<comment type="caution">
    <text evidence="1">The sequence shown here is derived from an EMBL/GenBank/DDBJ whole genome shotgun (WGS) entry which is preliminary data.</text>
</comment>
<gene>
    <name evidence="1" type="ORF">SMN809_LOCUS34286</name>
</gene>